<sequence length="396" mass="44679">MMEMIEVPVVIVGAGPAGIATAGCLNRLNIANIVLERDDCNASFFRKRAHDNLKLHFDKKFCSLPHYPIPASLPNFITRVQFLRYIESYVAYFNVNIKYNRTVDSAILYERSDKWRVVAKDTSSGTYETYVSDFLVVATGENSEGYIPEIEGLEKYEGVYIHSSKYLNGRDTYGKNVLVVGSGNSGMDIANDLSNCGAYTSIVVRSPMHFFSKETMYAGMSMLKHFEVKTVDKFMVLMSKLMYGNMSKYGLIRPKEGPFAMKIKNGTTPIIDMGCVKKIKNRQVKVVPAILNIEEAKTVQFTNGQRAQFDMIIFAIGYRTNVLTWLKDYEILFNEDGMPKPSYPNHWGGEQGIYCAGFSKMGLEGISYDAKNIANHIQYSINLKVSFNHSYLSNES</sequence>
<keyword evidence="5" id="KW-0274">FAD</keyword>
<evidence type="ECO:0000256" key="4">
    <source>
        <dbReference type="ARBA" id="ARBA00022630"/>
    </source>
</evidence>
<dbReference type="InterPro" id="IPR036188">
    <property type="entry name" value="FAD/NAD-bd_sf"/>
</dbReference>
<dbReference type="Gene3D" id="3.50.50.60">
    <property type="entry name" value="FAD/NAD(P)-binding domain"/>
    <property type="match status" value="1"/>
</dbReference>
<comment type="cofactor">
    <cofactor evidence="1">
        <name>FAD</name>
        <dbReference type="ChEBI" id="CHEBI:57692"/>
    </cofactor>
</comment>
<evidence type="ECO:0000256" key="7">
    <source>
        <dbReference type="ARBA" id="ARBA00023002"/>
    </source>
</evidence>
<dbReference type="OrthoDB" id="66881at2759"/>
<comment type="similarity">
    <text evidence="3">Belongs to the FMO family.</text>
</comment>
<evidence type="ECO:0000256" key="1">
    <source>
        <dbReference type="ARBA" id="ARBA00001974"/>
    </source>
</evidence>
<dbReference type="GO" id="GO:0050660">
    <property type="term" value="F:flavin adenine dinucleotide binding"/>
    <property type="evidence" value="ECO:0007669"/>
    <property type="project" value="TreeGrafter"/>
</dbReference>
<accession>A0A445BSQ0</accession>
<dbReference type="InterPro" id="IPR050982">
    <property type="entry name" value="Auxin_biosynth/cation_transpt"/>
</dbReference>
<keyword evidence="6" id="KW-0521">NADP</keyword>
<evidence type="ECO:0000256" key="5">
    <source>
        <dbReference type="ARBA" id="ARBA00022827"/>
    </source>
</evidence>
<keyword evidence="4" id="KW-0285">Flavoprotein</keyword>
<evidence type="ECO:0000256" key="10">
    <source>
        <dbReference type="ARBA" id="ARBA00047707"/>
    </source>
</evidence>
<evidence type="ECO:0000256" key="2">
    <source>
        <dbReference type="ARBA" id="ARBA00004814"/>
    </source>
</evidence>
<comment type="pathway">
    <text evidence="2">Plant hormone metabolism; auxin biosynthesis.</text>
</comment>
<dbReference type="PANTHER" id="PTHR43539:SF9">
    <property type="entry name" value="INDOLE-3-PYRUVATE MONOOXYGENASE YUCCA11-RELATED"/>
    <property type="match status" value="1"/>
</dbReference>
<evidence type="ECO:0000256" key="6">
    <source>
        <dbReference type="ARBA" id="ARBA00022857"/>
    </source>
</evidence>
<dbReference type="STRING" id="3818.A0A445BSQ0"/>
<dbReference type="Gramene" id="arahy.Tifrunner.gnm2.ann2.Ah08g065700.1">
    <property type="protein sequence ID" value="arahy.Tifrunner.gnm2.ann2.Ah08g065700.1-CDS"/>
    <property type="gene ID" value="arahy.Tifrunner.gnm2.ann2.Ah08g065700"/>
</dbReference>
<dbReference type="EC" id="1.14.13.168" evidence="9"/>
<organism evidence="11 12">
    <name type="scientific">Arachis hypogaea</name>
    <name type="common">Peanut</name>
    <dbReference type="NCBI Taxonomy" id="3818"/>
    <lineage>
        <taxon>Eukaryota</taxon>
        <taxon>Viridiplantae</taxon>
        <taxon>Streptophyta</taxon>
        <taxon>Embryophyta</taxon>
        <taxon>Tracheophyta</taxon>
        <taxon>Spermatophyta</taxon>
        <taxon>Magnoliopsida</taxon>
        <taxon>eudicotyledons</taxon>
        <taxon>Gunneridae</taxon>
        <taxon>Pentapetalae</taxon>
        <taxon>rosids</taxon>
        <taxon>fabids</taxon>
        <taxon>Fabales</taxon>
        <taxon>Fabaceae</taxon>
        <taxon>Papilionoideae</taxon>
        <taxon>50 kb inversion clade</taxon>
        <taxon>dalbergioids sensu lato</taxon>
        <taxon>Dalbergieae</taxon>
        <taxon>Pterocarpus clade</taxon>
        <taxon>Arachis</taxon>
    </lineage>
</organism>
<comment type="catalytic activity">
    <reaction evidence="10">
        <text>indole-3-pyruvate + NADPH + O2 + H(+) = (indol-3-yl)acetate + CO2 + NADP(+) + H2O</text>
        <dbReference type="Rhea" id="RHEA:34331"/>
        <dbReference type="ChEBI" id="CHEBI:15377"/>
        <dbReference type="ChEBI" id="CHEBI:15378"/>
        <dbReference type="ChEBI" id="CHEBI:15379"/>
        <dbReference type="ChEBI" id="CHEBI:16526"/>
        <dbReference type="ChEBI" id="CHEBI:17640"/>
        <dbReference type="ChEBI" id="CHEBI:30854"/>
        <dbReference type="ChEBI" id="CHEBI:57783"/>
        <dbReference type="ChEBI" id="CHEBI:58349"/>
        <dbReference type="EC" id="1.14.13.168"/>
    </reaction>
</comment>
<evidence type="ECO:0000256" key="3">
    <source>
        <dbReference type="ARBA" id="ARBA00009183"/>
    </source>
</evidence>
<proteinExistence type="inferred from homology"/>
<dbReference type="AlphaFoldDB" id="A0A445BSQ0"/>
<gene>
    <name evidence="11" type="ORF">Ahy_A08g038141</name>
</gene>
<dbReference type="GO" id="GO:0009851">
    <property type="term" value="P:auxin biosynthetic process"/>
    <property type="evidence" value="ECO:0007669"/>
    <property type="project" value="UniProtKB-KW"/>
</dbReference>
<name>A0A445BSQ0_ARAHY</name>
<evidence type="ECO:0000256" key="9">
    <source>
        <dbReference type="ARBA" id="ARBA00039148"/>
    </source>
</evidence>
<dbReference type="GO" id="GO:0103075">
    <property type="term" value="F:indole-3-pyruvate monooxygenase activity"/>
    <property type="evidence" value="ECO:0007669"/>
    <property type="project" value="UniProtKB-EC"/>
</dbReference>
<dbReference type="Proteomes" id="UP000289738">
    <property type="component" value="Chromosome A08"/>
</dbReference>
<evidence type="ECO:0000313" key="12">
    <source>
        <dbReference type="Proteomes" id="UP000289738"/>
    </source>
</evidence>
<dbReference type="EMBL" id="SDMP01000008">
    <property type="protein sequence ID" value="RYR41729.1"/>
    <property type="molecule type" value="Genomic_DNA"/>
</dbReference>
<evidence type="ECO:0000313" key="11">
    <source>
        <dbReference type="EMBL" id="RYR41729.1"/>
    </source>
</evidence>
<dbReference type="SMR" id="A0A445BSQ0"/>
<comment type="caution">
    <text evidence="11">The sequence shown here is derived from an EMBL/GenBank/DDBJ whole genome shotgun (WGS) entry which is preliminary data.</text>
</comment>
<dbReference type="PRINTS" id="PR00368">
    <property type="entry name" value="FADPNR"/>
</dbReference>
<keyword evidence="7" id="KW-0560">Oxidoreductase</keyword>
<evidence type="ECO:0000256" key="8">
    <source>
        <dbReference type="ARBA" id="ARBA00023070"/>
    </source>
</evidence>
<dbReference type="PANTHER" id="PTHR43539">
    <property type="entry name" value="FLAVIN-BINDING MONOOXYGENASE-LIKE PROTEIN (AFU_ORTHOLOGUE AFUA_4G09220)"/>
    <property type="match status" value="1"/>
</dbReference>
<dbReference type="SUPFAM" id="SSF51905">
    <property type="entry name" value="FAD/NAD(P)-binding domain"/>
    <property type="match status" value="2"/>
</dbReference>
<dbReference type="PRINTS" id="PR00411">
    <property type="entry name" value="PNDRDTASEI"/>
</dbReference>
<reference evidence="11 12" key="1">
    <citation type="submission" date="2019-01" db="EMBL/GenBank/DDBJ databases">
        <title>Sequencing of cultivated peanut Arachis hypogaea provides insights into genome evolution and oil improvement.</title>
        <authorList>
            <person name="Chen X."/>
        </authorList>
    </citation>
    <scope>NUCLEOTIDE SEQUENCE [LARGE SCALE GENOMIC DNA]</scope>
    <source>
        <strain evidence="12">cv. Fuhuasheng</strain>
        <tissue evidence="11">Leaves</tissue>
    </source>
</reference>
<dbReference type="Pfam" id="PF13738">
    <property type="entry name" value="Pyr_redox_3"/>
    <property type="match status" value="1"/>
</dbReference>
<protein>
    <recommendedName>
        <fullName evidence="9">indole-3-pyruvate monooxygenase</fullName>
        <ecNumber evidence="9">1.14.13.168</ecNumber>
    </recommendedName>
</protein>
<keyword evidence="8" id="KW-0073">Auxin biosynthesis</keyword>
<keyword evidence="12" id="KW-1185">Reference proteome</keyword>